<dbReference type="Proteomes" id="UP000043437">
    <property type="component" value="Unassembled WGS sequence"/>
</dbReference>
<feature type="domain" description="TMEM205-like" evidence="6">
    <location>
        <begin position="11"/>
        <end position="108"/>
    </location>
</feature>
<keyword evidence="3 5" id="KW-1133">Transmembrane helix</keyword>
<feature type="transmembrane region" description="Helical" evidence="5">
    <location>
        <begin position="7"/>
        <end position="32"/>
    </location>
</feature>
<evidence type="ECO:0000313" key="7">
    <source>
        <dbReference type="EMBL" id="CRI32216.1"/>
    </source>
</evidence>
<evidence type="ECO:0000256" key="3">
    <source>
        <dbReference type="ARBA" id="ARBA00022989"/>
    </source>
</evidence>
<keyword evidence="2 5" id="KW-0812">Transmembrane</keyword>
<comment type="subcellular location">
    <subcellularLocation>
        <location evidence="1">Membrane</location>
    </subcellularLocation>
</comment>
<evidence type="ECO:0000256" key="5">
    <source>
        <dbReference type="SAM" id="Phobius"/>
    </source>
</evidence>
<dbReference type="InterPro" id="IPR025423">
    <property type="entry name" value="TMEM205-like"/>
</dbReference>
<evidence type="ECO:0000256" key="1">
    <source>
        <dbReference type="ARBA" id="ARBA00004370"/>
    </source>
</evidence>
<feature type="transmembrane region" description="Helical" evidence="5">
    <location>
        <begin position="56"/>
        <end position="75"/>
    </location>
</feature>
<dbReference type="RefSeq" id="WP_082355812.1">
    <property type="nucleotide sequence ID" value="NZ_CDMG01000004.1"/>
</dbReference>
<dbReference type="AlphaFoldDB" id="A0A0K2Y5E4"/>
<dbReference type="Pfam" id="PF13664">
    <property type="entry name" value="DUF4149"/>
    <property type="match status" value="1"/>
</dbReference>
<organism evidence="7 8">
    <name type="scientific">Helicobacter ailurogastricus</name>
    <dbReference type="NCBI Taxonomy" id="1578720"/>
    <lineage>
        <taxon>Bacteria</taxon>
        <taxon>Pseudomonadati</taxon>
        <taxon>Campylobacterota</taxon>
        <taxon>Epsilonproteobacteria</taxon>
        <taxon>Campylobacterales</taxon>
        <taxon>Helicobacteraceae</taxon>
        <taxon>Helicobacter</taxon>
    </lineage>
</organism>
<evidence type="ECO:0000256" key="4">
    <source>
        <dbReference type="ARBA" id="ARBA00023136"/>
    </source>
</evidence>
<reference evidence="8" key="1">
    <citation type="submission" date="2014-12" db="EMBL/GenBank/DDBJ databases">
        <authorList>
            <person name="Jaenicke S."/>
        </authorList>
    </citation>
    <scope>NUCLEOTIDE SEQUENCE [LARGE SCALE GENOMIC DNA]</scope>
</reference>
<evidence type="ECO:0000256" key="2">
    <source>
        <dbReference type="ARBA" id="ARBA00022692"/>
    </source>
</evidence>
<dbReference type="PROSITE" id="PS51257">
    <property type="entry name" value="PROKAR_LIPOPROTEIN"/>
    <property type="match status" value="1"/>
</dbReference>
<feature type="transmembrane region" description="Helical" evidence="5">
    <location>
        <begin position="125"/>
        <end position="144"/>
    </location>
</feature>
<dbReference type="EMBL" id="CDMG01000004">
    <property type="protein sequence ID" value="CRI32216.1"/>
    <property type="molecule type" value="Genomic_DNA"/>
</dbReference>
<accession>A0A0K2Y5E4</accession>
<dbReference type="GeneID" id="82131674"/>
<gene>
    <name evidence="7" type="ORF">HAL07_06910</name>
</gene>
<dbReference type="GO" id="GO:0016020">
    <property type="term" value="C:membrane"/>
    <property type="evidence" value="ECO:0007669"/>
    <property type="project" value="UniProtKB-SubCell"/>
</dbReference>
<sequence>MLRLWRVLVLLALGVGVGMVLFSGACVAPVLFKTPGILDQHHAGILMGRIFVRGNYLLNVLAGVLVLDALVLWAVHKSGLLFFHLGGAALIALFSFYYTPYILSAQATNTTTSPQFLAMHAQSETLFKALLVLLCLSFIWRALLRPKRGV</sequence>
<proteinExistence type="predicted"/>
<feature type="transmembrane region" description="Helical" evidence="5">
    <location>
        <begin position="82"/>
        <end position="105"/>
    </location>
</feature>
<keyword evidence="4 5" id="KW-0472">Membrane</keyword>
<evidence type="ECO:0000313" key="8">
    <source>
        <dbReference type="Proteomes" id="UP000043437"/>
    </source>
</evidence>
<protein>
    <submittedName>
        <fullName evidence="7">Membrane protein</fullName>
    </submittedName>
</protein>
<name>A0A0K2Y5E4_9HELI</name>
<evidence type="ECO:0000259" key="6">
    <source>
        <dbReference type="Pfam" id="PF13664"/>
    </source>
</evidence>